<dbReference type="EMBL" id="CATOUU010001177">
    <property type="protein sequence ID" value="CAI9977251.1"/>
    <property type="molecule type" value="Genomic_DNA"/>
</dbReference>
<keyword evidence="3" id="KW-1185">Reference proteome</keyword>
<sequence length="261" mass="29635">MTQQISLNQITNICLKEFHKTALPILKSLRYTFSGAASEHAALEDVVQMISELSRPEAQEFWTAMSQIHQCSAQALQEYYAGLRSLVRREAQGSFDSQSGLSSQSFSSAAPQPKQTATKVLKTQALLRAALAEVCRDFGKAVPSDISDRELCLLVNKTVEADSTQQFWNRVASMVPSKTKKQLYDFFRTCFSKVLFDTKMTQKDKKIIESMNRHHPEEKPAVLAQIFLQRTGRNVAKHNVIMQFVNIRRLLMKYEDSSFSE</sequence>
<organism evidence="1">
    <name type="scientific">Hexamita inflata</name>
    <dbReference type="NCBI Taxonomy" id="28002"/>
    <lineage>
        <taxon>Eukaryota</taxon>
        <taxon>Metamonada</taxon>
        <taxon>Diplomonadida</taxon>
        <taxon>Hexamitidae</taxon>
        <taxon>Hexamitinae</taxon>
        <taxon>Hexamita</taxon>
    </lineage>
</organism>
<dbReference type="AlphaFoldDB" id="A0AA86RFX8"/>
<accession>A0AA86RFX8</accession>
<dbReference type="Proteomes" id="UP001642409">
    <property type="component" value="Unassembled WGS sequence"/>
</dbReference>
<evidence type="ECO:0000313" key="3">
    <source>
        <dbReference type="Proteomes" id="UP001642409"/>
    </source>
</evidence>
<name>A0AA86RFX8_9EUKA</name>
<comment type="caution">
    <text evidence="1">The sequence shown here is derived from an EMBL/GenBank/DDBJ whole genome shotgun (WGS) entry which is preliminary data.</text>
</comment>
<reference evidence="1" key="1">
    <citation type="submission" date="2023-06" db="EMBL/GenBank/DDBJ databases">
        <authorList>
            <person name="Kurt Z."/>
        </authorList>
    </citation>
    <scope>NUCLEOTIDE SEQUENCE</scope>
</reference>
<evidence type="ECO:0000313" key="2">
    <source>
        <dbReference type="EMBL" id="CAL5988354.1"/>
    </source>
</evidence>
<dbReference type="EMBL" id="CAXDID020000022">
    <property type="protein sequence ID" value="CAL5988354.1"/>
    <property type="molecule type" value="Genomic_DNA"/>
</dbReference>
<gene>
    <name evidence="2" type="ORF">HINF_LOCUS10333</name>
    <name evidence="1" type="ORF">HINF_LOCUS64896</name>
</gene>
<reference evidence="2 3" key="2">
    <citation type="submission" date="2024-07" db="EMBL/GenBank/DDBJ databases">
        <authorList>
            <person name="Akdeniz Z."/>
        </authorList>
    </citation>
    <scope>NUCLEOTIDE SEQUENCE [LARGE SCALE GENOMIC DNA]</scope>
</reference>
<evidence type="ECO:0000313" key="1">
    <source>
        <dbReference type="EMBL" id="CAI9977251.1"/>
    </source>
</evidence>
<protein>
    <submittedName>
        <fullName evidence="2">Hypothetical_protein</fullName>
    </submittedName>
</protein>
<proteinExistence type="predicted"/>